<evidence type="ECO:0000313" key="11">
    <source>
        <dbReference type="Proteomes" id="UP000309215"/>
    </source>
</evidence>
<feature type="domain" description="Peptidase S53" evidence="9">
    <location>
        <begin position="183"/>
        <end position="572"/>
    </location>
</feature>
<dbReference type="SUPFAM" id="SSF52743">
    <property type="entry name" value="Subtilisin-like"/>
    <property type="match status" value="1"/>
</dbReference>
<evidence type="ECO:0000256" key="3">
    <source>
        <dbReference type="ARBA" id="ARBA00022723"/>
    </source>
</evidence>
<dbReference type="InterPro" id="IPR050819">
    <property type="entry name" value="Tripeptidyl-peptidase_I"/>
</dbReference>
<dbReference type="InterPro" id="IPR015366">
    <property type="entry name" value="S53_propep"/>
</dbReference>
<accession>A0A4U1JH35</accession>
<dbReference type="PANTHER" id="PTHR14218">
    <property type="entry name" value="PROTEASE S8 TRIPEPTIDYL PEPTIDASE I CLN2"/>
    <property type="match status" value="1"/>
</dbReference>
<dbReference type="GO" id="GO:0004252">
    <property type="term" value="F:serine-type endopeptidase activity"/>
    <property type="evidence" value="ECO:0007669"/>
    <property type="project" value="InterPro"/>
</dbReference>
<sequence>MSRARVDIEGSARPPLFGAVLQGDVSPDEIMTAVLWLRTPEGSPPLVETAWSVVRTREPWSHERYAATYAASPEDVARIEAFAHAYDLSVVDVHRAARTVTLCGTAQSFELALGVKWNRHAYRGEIDVTHDTPLSVPASLDGVILWVFLPRNAPITNDSPPLRRRTDAPPGPPAATPDKPWRFHPPSRFAELYDFPAELTGEGVCLGVLSLYGGFSHDDMRIFFEGLGMRAPEILTVGPNRWAAGPDTWANYEVSMDAQIAFSCAPGVRPVVYFSGARGNADTTTYNYFQLFNAALFDTENRPSVLTLSAGLPEDLPGVWTQAEATRINELFVIAAILGITICLPSGDSGSIFPMAQGMFSAPSLVYFPGSSPWVLCCGGTTLILDERGALKDEVVWNRLADTMLLAYGHAGRIAHLGSSSGGVSGYFERPAWQARAAVPVRTFATFRDWVFTEPASTFAGRGCPDVAAHADFFDGYRIFVDGAYRYGGGTSASTPLLAALVARLCQGVGRRLGFLNPLLYRLQLEEGANVFRPIIAGNNGGYAASSEAGWNACTGLGAPRGRALLEALRKVYSV</sequence>
<dbReference type="SMART" id="SM00944">
    <property type="entry name" value="Pro-kuma_activ"/>
    <property type="match status" value="1"/>
</dbReference>
<dbReference type="GO" id="GO:0006508">
    <property type="term" value="P:proteolysis"/>
    <property type="evidence" value="ECO:0007669"/>
    <property type="project" value="UniProtKB-KW"/>
</dbReference>
<dbReference type="CDD" id="cd04056">
    <property type="entry name" value="Peptidases_S53"/>
    <property type="match status" value="1"/>
</dbReference>
<keyword evidence="7" id="KW-0865">Zymogen</keyword>
<dbReference type="InterPro" id="IPR036852">
    <property type="entry name" value="Peptidase_S8/S53_dom_sf"/>
</dbReference>
<dbReference type="PROSITE" id="PS51695">
    <property type="entry name" value="SEDOLISIN"/>
    <property type="match status" value="1"/>
</dbReference>
<evidence type="ECO:0000256" key="5">
    <source>
        <dbReference type="ARBA" id="ARBA00022825"/>
    </source>
</evidence>
<evidence type="ECO:0000313" key="10">
    <source>
        <dbReference type="EMBL" id="TKD11872.1"/>
    </source>
</evidence>
<dbReference type="SUPFAM" id="SSF54897">
    <property type="entry name" value="Protease propeptides/inhibitors"/>
    <property type="match status" value="1"/>
</dbReference>
<dbReference type="Gene3D" id="3.40.50.200">
    <property type="entry name" value="Peptidase S8/S53 domain"/>
    <property type="match status" value="1"/>
</dbReference>
<evidence type="ECO:0000259" key="9">
    <source>
        <dbReference type="PROSITE" id="PS51695"/>
    </source>
</evidence>
<feature type="region of interest" description="Disordered" evidence="8">
    <location>
        <begin position="157"/>
        <end position="183"/>
    </location>
</feature>
<dbReference type="Proteomes" id="UP000309215">
    <property type="component" value="Unassembled WGS sequence"/>
</dbReference>
<gene>
    <name evidence="10" type="ORF">E8A74_07000</name>
</gene>
<keyword evidence="5" id="KW-0720">Serine protease</keyword>
<keyword evidence="2" id="KW-0645">Protease</keyword>
<dbReference type="AlphaFoldDB" id="A0A4U1JH35"/>
<proteinExistence type="predicted"/>
<evidence type="ECO:0000256" key="7">
    <source>
        <dbReference type="ARBA" id="ARBA00023145"/>
    </source>
</evidence>
<keyword evidence="3" id="KW-0479">Metal-binding</keyword>
<dbReference type="PANTHER" id="PTHR14218:SF15">
    <property type="entry name" value="TRIPEPTIDYL-PEPTIDASE 1"/>
    <property type="match status" value="1"/>
</dbReference>
<reference evidence="10 11" key="1">
    <citation type="submission" date="2019-04" db="EMBL/GenBank/DDBJ databases">
        <authorList>
            <person name="Li Y."/>
            <person name="Wang J."/>
        </authorList>
    </citation>
    <scope>NUCLEOTIDE SEQUENCE [LARGE SCALE GENOMIC DNA]</scope>
    <source>
        <strain evidence="10 11">DSM 14668</strain>
    </source>
</reference>
<comment type="cofactor">
    <cofactor evidence="1">
        <name>Ca(2+)</name>
        <dbReference type="ChEBI" id="CHEBI:29108"/>
    </cofactor>
</comment>
<dbReference type="Pfam" id="PF09286">
    <property type="entry name" value="Pro-kuma_activ"/>
    <property type="match status" value="1"/>
</dbReference>
<protein>
    <recommendedName>
        <fullName evidence="9">Peptidase S53 domain-containing protein</fullName>
    </recommendedName>
</protein>
<dbReference type="EMBL" id="SSMQ01000005">
    <property type="protein sequence ID" value="TKD11872.1"/>
    <property type="molecule type" value="Genomic_DNA"/>
</dbReference>
<keyword evidence="6" id="KW-0106">Calcium</keyword>
<dbReference type="GO" id="GO:0008240">
    <property type="term" value="F:tripeptidyl-peptidase activity"/>
    <property type="evidence" value="ECO:0007669"/>
    <property type="project" value="TreeGrafter"/>
</dbReference>
<evidence type="ECO:0000256" key="2">
    <source>
        <dbReference type="ARBA" id="ARBA00022670"/>
    </source>
</evidence>
<evidence type="ECO:0000256" key="1">
    <source>
        <dbReference type="ARBA" id="ARBA00001913"/>
    </source>
</evidence>
<evidence type="ECO:0000256" key="6">
    <source>
        <dbReference type="ARBA" id="ARBA00022837"/>
    </source>
</evidence>
<keyword evidence="4" id="KW-0378">Hydrolase</keyword>
<organism evidence="10 11">
    <name type="scientific">Polyangium fumosum</name>
    <dbReference type="NCBI Taxonomy" id="889272"/>
    <lineage>
        <taxon>Bacteria</taxon>
        <taxon>Pseudomonadati</taxon>
        <taxon>Myxococcota</taxon>
        <taxon>Polyangia</taxon>
        <taxon>Polyangiales</taxon>
        <taxon>Polyangiaceae</taxon>
        <taxon>Polyangium</taxon>
    </lineage>
</organism>
<dbReference type="OrthoDB" id="9002785at2"/>
<name>A0A4U1JH35_9BACT</name>
<comment type="caution">
    <text evidence="10">The sequence shown here is derived from an EMBL/GenBank/DDBJ whole genome shotgun (WGS) entry which is preliminary data.</text>
</comment>
<dbReference type="InterPro" id="IPR030400">
    <property type="entry name" value="Sedolisin_dom"/>
</dbReference>
<keyword evidence="11" id="KW-1185">Reference proteome</keyword>
<dbReference type="GO" id="GO:0046872">
    <property type="term" value="F:metal ion binding"/>
    <property type="evidence" value="ECO:0007669"/>
    <property type="project" value="UniProtKB-KW"/>
</dbReference>
<dbReference type="RefSeq" id="WP_136928146.1">
    <property type="nucleotide sequence ID" value="NZ_SSMQ01000005.1"/>
</dbReference>
<evidence type="ECO:0000256" key="4">
    <source>
        <dbReference type="ARBA" id="ARBA00022801"/>
    </source>
</evidence>
<evidence type="ECO:0000256" key="8">
    <source>
        <dbReference type="SAM" id="MobiDB-lite"/>
    </source>
</evidence>